<evidence type="ECO:0000256" key="2">
    <source>
        <dbReference type="ARBA" id="ARBA00023125"/>
    </source>
</evidence>
<feature type="domain" description="Cyclic nucleotide-binding" evidence="5">
    <location>
        <begin position="52"/>
        <end position="128"/>
    </location>
</feature>
<dbReference type="CDD" id="cd00038">
    <property type="entry name" value="CAP_ED"/>
    <property type="match status" value="1"/>
</dbReference>
<dbReference type="Pfam" id="PF13545">
    <property type="entry name" value="HTH_Crp_2"/>
    <property type="match status" value="1"/>
</dbReference>
<dbReference type="Gene3D" id="1.10.10.10">
    <property type="entry name" value="Winged helix-like DNA-binding domain superfamily/Winged helix DNA-binding domain"/>
    <property type="match status" value="1"/>
</dbReference>
<dbReference type="PROSITE" id="PS50042">
    <property type="entry name" value="CNMP_BINDING_3"/>
    <property type="match status" value="1"/>
</dbReference>
<dbReference type="SMART" id="SM00100">
    <property type="entry name" value="cNMP"/>
    <property type="match status" value="1"/>
</dbReference>
<dbReference type="GO" id="GO:0005829">
    <property type="term" value="C:cytosol"/>
    <property type="evidence" value="ECO:0007669"/>
    <property type="project" value="TreeGrafter"/>
</dbReference>
<evidence type="ECO:0000256" key="4">
    <source>
        <dbReference type="SAM" id="MobiDB-lite"/>
    </source>
</evidence>
<dbReference type="STRING" id="463014.BAU07_13905"/>
<dbReference type="PROSITE" id="PS51063">
    <property type="entry name" value="HTH_CRP_2"/>
    <property type="match status" value="1"/>
</dbReference>
<feature type="region of interest" description="Disordered" evidence="4">
    <location>
        <begin position="1"/>
        <end position="21"/>
    </location>
</feature>
<evidence type="ECO:0000259" key="5">
    <source>
        <dbReference type="PROSITE" id="PS50042"/>
    </source>
</evidence>
<dbReference type="EMBL" id="CP016172">
    <property type="protein sequence ID" value="ANN78037.1"/>
    <property type="molecule type" value="Genomic_DNA"/>
</dbReference>
<keyword evidence="8" id="KW-1185">Reference proteome</keyword>
<evidence type="ECO:0000256" key="1">
    <source>
        <dbReference type="ARBA" id="ARBA00023015"/>
    </source>
</evidence>
<dbReference type="SUPFAM" id="SSF46785">
    <property type="entry name" value="Winged helix' DNA-binding domain"/>
    <property type="match status" value="1"/>
</dbReference>
<dbReference type="FunFam" id="1.10.10.10:FF:000028">
    <property type="entry name" value="Fumarate/nitrate reduction transcriptional regulator Fnr"/>
    <property type="match status" value="1"/>
</dbReference>
<dbReference type="Gene3D" id="2.60.120.10">
    <property type="entry name" value="Jelly Rolls"/>
    <property type="match status" value="1"/>
</dbReference>
<dbReference type="Proteomes" id="UP000091926">
    <property type="component" value="Chromosome"/>
</dbReference>
<keyword evidence="3" id="KW-0804">Transcription</keyword>
<dbReference type="RefSeq" id="WP_066658738.1">
    <property type="nucleotide sequence ID" value="NZ_CBCSCL010000001.1"/>
</dbReference>
<dbReference type="InterPro" id="IPR036390">
    <property type="entry name" value="WH_DNA-bd_sf"/>
</dbReference>
<dbReference type="InterPro" id="IPR018490">
    <property type="entry name" value="cNMP-bd_dom_sf"/>
</dbReference>
<evidence type="ECO:0000313" key="7">
    <source>
        <dbReference type="EMBL" id="ANN78037.1"/>
    </source>
</evidence>
<gene>
    <name evidence="7" type="ORF">BAU07_13905</name>
</gene>
<dbReference type="GO" id="GO:0003700">
    <property type="term" value="F:DNA-binding transcription factor activity"/>
    <property type="evidence" value="ECO:0007669"/>
    <property type="project" value="TreeGrafter"/>
</dbReference>
<organism evidence="7 8">
    <name type="scientific">Bordetella flabilis</name>
    <dbReference type="NCBI Taxonomy" id="463014"/>
    <lineage>
        <taxon>Bacteria</taxon>
        <taxon>Pseudomonadati</taxon>
        <taxon>Pseudomonadota</taxon>
        <taxon>Betaproteobacteria</taxon>
        <taxon>Burkholderiales</taxon>
        <taxon>Alcaligenaceae</taxon>
        <taxon>Bordetella</taxon>
    </lineage>
</organism>
<evidence type="ECO:0000313" key="8">
    <source>
        <dbReference type="Proteomes" id="UP000091926"/>
    </source>
</evidence>
<dbReference type="KEGG" id="bfz:BAU07_13905"/>
<feature type="domain" description="HTH crp-type" evidence="6">
    <location>
        <begin position="188"/>
        <end position="261"/>
    </location>
</feature>
<dbReference type="PRINTS" id="PR00034">
    <property type="entry name" value="HTHCRP"/>
</dbReference>
<dbReference type="InterPro" id="IPR050397">
    <property type="entry name" value="Env_Response_Regulators"/>
</dbReference>
<dbReference type="InterPro" id="IPR014710">
    <property type="entry name" value="RmlC-like_jellyroll"/>
</dbReference>
<evidence type="ECO:0000256" key="3">
    <source>
        <dbReference type="ARBA" id="ARBA00023163"/>
    </source>
</evidence>
<evidence type="ECO:0008006" key="9">
    <source>
        <dbReference type="Google" id="ProtNLM"/>
    </source>
</evidence>
<sequence>MEATLPLPLTGAAPPSARPSLSARGSIELRVADRARPAATGCMDCGVRRSCVYSRVPDDQRARFESAIAGPRKIKAGETLYRAGDACTRLYVVRAGSFKAVTVLADDPRDRQITDFRLAGDFLGMEGLGTGHYVSDAVALEDTMLCMFEAARLEALADDIKEVRRFQQKTLGEQIARNVRMMTLIGKRAAQARVAFFLLNMAERFSAHGYSASEFTLRMSREEIGCYLGMKLETVSRMFSRLQEHGLIQMRAKQVRILDMDGLRQA</sequence>
<evidence type="ECO:0000259" key="6">
    <source>
        <dbReference type="PROSITE" id="PS51063"/>
    </source>
</evidence>
<name>A0A193GDD0_9BORD</name>
<accession>A0A193GDD0</accession>
<dbReference type="InterPro" id="IPR012318">
    <property type="entry name" value="HTH_CRP"/>
</dbReference>
<keyword evidence="1" id="KW-0805">Transcription regulation</keyword>
<dbReference type="InterPro" id="IPR036388">
    <property type="entry name" value="WH-like_DNA-bd_sf"/>
</dbReference>
<keyword evidence="2" id="KW-0238">DNA-binding</keyword>
<dbReference type="InterPro" id="IPR000595">
    <property type="entry name" value="cNMP-bd_dom"/>
</dbReference>
<dbReference type="SMART" id="SM00419">
    <property type="entry name" value="HTH_CRP"/>
    <property type="match status" value="1"/>
</dbReference>
<dbReference type="CDD" id="cd00092">
    <property type="entry name" value="HTH_CRP"/>
    <property type="match status" value="1"/>
</dbReference>
<dbReference type="SUPFAM" id="SSF51206">
    <property type="entry name" value="cAMP-binding domain-like"/>
    <property type="match status" value="1"/>
</dbReference>
<dbReference type="Pfam" id="PF00027">
    <property type="entry name" value="cNMP_binding"/>
    <property type="match status" value="1"/>
</dbReference>
<reference evidence="7 8" key="1">
    <citation type="submission" date="2016-06" db="EMBL/GenBank/DDBJ databases">
        <title>Complete genome sequences of Bordetella bronchialis and Bordetella flabilis.</title>
        <authorList>
            <person name="LiPuma J.J."/>
            <person name="Spilker T."/>
        </authorList>
    </citation>
    <scope>NUCLEOTIDE SEQUENCE [LARGE SCALE GENOMIC DNA]</scope>
    <source>
        <strain evidence="7 8">AU10664</strain>
    </source>
</reference>
<dbReference type="AlphaFoldDB" id="A0A193GDD0"/>
<dbReference type="GO" id="GO:0003677">
    <property type="term" value="F:DNA binding"/>
    <property type="evidence" value="ECO:0007669"/>
    <property type="project" value="UniProtKB-KW"/>
</dbReference>
<dbReference type="PANTHER" id="PTHR24567:SF75">
    <property type="entry name" value="FUMARATE AND NITRATE REDUCTION REGULATORY PROTEIN"/>
    <property type="match status" value="1"/>
</dbReference>
<proteinExistence type="predicted"/>
<dbReference type="PANTHER" id="PTHR24567">
    <property type="entry name" value="CRP FAMILY TRANSCRIPTIONAL REGULATORY PROTEIN"/>
    <property type="match status" value="1"/>
</dbReference>
<protein>
    <recommendedName>
        <fullName evidence="9">Crp/Fnr family transcriptional regulator</fullName>
    </recommendedName>
</protein>